<reference evidence="7" key="2">
    <citation type="journal article" date="2007" name="Science">
        <title>Draft genome sequence of the sexually transmitted pathogen Trichomonas vaginalis.</title>
        <authorList>
            <person name="Carlton J.M."/>
            <person name="Hirt R.P."/>
            <person name="Silva J.C."/>
            <person name="Delcher A.L."/>
            <person name="Schatz M."/>
            <person name="Zhao Q."/>
            <person name="Wortman J.R."/>
            <person name="Bidwell S.L."/>
            <person name="Alsmark U.C.M."/>
            <person name="Besteiro S."/>
            <person name="Sicheritz-Ponten T."/>
            <person name="Noel C.J."/>
            <person name="Dacks J.B."/>
            <person name="Foster P.G."/>
            <person name="Simillion C."/>
            <person name="Van de Peer Y."/>
            <person name="Miranda-Saavedra D."/>
            <person name="Barton G.J."/>
            <person name="Westrop G.D."/>
            <person name="Mueller S."/>
            <person name="Dessi D."/>
            <person name="Fiori P.L."/>
            <person name="Ren Q."/>
            <person name="Paulsen I."/>
            <person name="Zhang H."/>
            <person name="Bastida-Corcuera F.D."/>
            <person name="Simoes-Barbosa A."/>
            <person name="Brown M.T."/>
            <person name="Hayes R.D."/>
            <person name="Mukherjee M."/>
            <person name="Okumura C.Y."/>
            <person name="Schneider R."/>
            <person name="Smith A.J."/>
            <person name="Vanacova S."/>
            <person name="Villalvazo M."/>
            <person name="Haas B.J."/>
            <person name="Pertea M."/>
            <person name="Feldblyum T.V."/>
            <person name="Utterback T.R."/>
            <person name="Shu C.L."/>
            <person name="Osoegawa K."/>
            <person name="de Jong P.J."/>
            <person name="Hrdy I."/>
            <person name="Horvathova L."/>
            <person name="Zubacova Z."/>
            <person name="Dolezal P."/>
            <person name="Malik S.B."/>
            <person name="Logsdon J.M. Jr."/>
            <person name="Henze K."/>
            <person name="Gupta A."/>
            <person name="Wang C.C."/>
            <person name="Dunne R.L."/>
            <person name="Upcroft J.A."/>
            <person name="Upcroft P."/>
            <person name="White O."/>
            <person name="Salzberg S.L."/>
            <person name="Tang P."/>
            <person name="Chiu C.-H."/>
            <person name="Lee Y.-S."/>
            <person name="Embley T.M."/>
            <person name="Coombs G.H."/>
            <person name="Mottram J.C."/>
            <person name="Tachezy J."/>
            <person name="Fraser-Liggett C.M."/>
            <person name="Johnson P.J."/>
        </authorList>
    </citation>
    <scope>NUCLEOTIDE SEQUENCE [LARGE SCALE GENOMIC DNA]</scope>
    <source>
        <strain evidence="7">G3</strain>
    </source>
</reference>
<dbReference type="OrthoDB" id="411145at2759"/>
<dbReference type="STRING" id="5722.A2DU95"/>
<feature type="binding site" evidence="6">
    <location>
        <position position="120"/>
    </location>
    <ligand>
        <name>Mg(2+)</name>
        <dbReference type="ChEBI" id="CHEBI:18420"/>
        <label>1</label>
        <note>catalytic</note>
    </ligand>
</feature>
<comment type="similarity">
    <text evidence="2">Belongs to the inositol monophosphatase superfamily.</text>
</comment>
<proteinExistence type="inferred from homology"/>
<dbReference type="SMR" id="A2DU95"/>
<feature type="binding site" evidence="6">
    <location>
        <position position="251"/>
    </location>
    <ligand>
        <name>Mg(2+)</name>
        <dbReference type="ChEBI" id="CHEBI:18420"/>
        <label>1</label>
        <note>catalytic</note>
    </ligand>
</feature>
<dbReference type="EMBL" id="DS113247">
    <property type="protein sequence ID" value="EAY16088.1"/>
    <property type="molecule type" value="Genomic_DNA"/>
</dbReference>
<keyword evidence="8" id="KW-1185">Reference proteome</keyword>
<keyword evidence="5 6" id="KW-0460">Magnesium</keyword>
<protein>
    <submittedName>
        <fullName evidence="7">Inositol monophosphatase family protein</fullName>
    </submittedName>
</protein>
<accession>A2DU95</accession>
<reference evidence="7" key="1">
    <citation type="submission" date="2006-10" db="EMBL/GenBank/DDBJ databases">
        <authorList>
            <person name="Amadeo P."/>
            <person name="Zhao Q."/>
            <person name="Wortman J."/>
            <person name="Fraser-Liggett C."/>
            <person name="Carlton J."/>
        </authorList>
    </citation>
    <scope>NUCLEOTIDE SEQUENCE</scope>
    <source>
        <strain evidence="7">G3</strain>
    </source>
</reference>
<dbReference type="SUPFAM" id="SSF56655">
    <property type="entry name" value="Carbohydrate phosphatase"/>
    <property type="match status" value="1"/>
</dbReference>
<dbReference type="GO" id="GO:0046872">
    <property type="term" value="F:metal ion binding"/>
    <property type="evidence" value="ECO:0007669"/>
    <property type="project" value="UniProtKB-KW"/>
</dbReference>
<evidence type="ECO:0000256" key="3">
    <source>
        <dbReference type="ARBA" id="ARBA00022723"/>
    </source>
</evidence>
<keyword evidence="3 6" id="KW-0479">Metal-binding</keyword>
<dbReference type="VEuPathDB" id="TrichDB:TVAG_278540"/>
<evidence type="ECO:0000256" key="4">
    <source>
        <dbReference type="ARBA" id="ARBA00022801"/>
    </source>
</evidence>
<dbReference type="Proteomes" id="UP000001542">
    <property type="component" value="Unassembled WGS sequence"/>
</dbReference>
<feature type="binding site" evidence="6">
    <location>
        <position position="117"/>
    </location>
    <ligand>
        <name>Mg(2+)</name>
        <dbReference type="ChEBI" id="CHEBI:18420"/>
        <label>1</label>
        <note>catalytic</note>
    </ligand>
</feature>
<gene>
    <name evidence="7" type="ORF">TVAG_278540</name>
</gene>
<evidence type="ECO:0000313" key="8">
    <source>
        <dbReference type="Proteomes" id="UP000001542"/>
    </source>
</evidence>
<dbReference type="Gene3D" id="3.30.540.10">
    <property type="entry name" value="Fructose-1,6-Bisphosphatase, subunit A, domain 1"/>
    <property type="match status" value="1"/>
</dbReference>
<keyword evidence="4" id="KW-0378">Hydrolase</keyword>
<dbReference type="VEuPathDB" id="TrichDB:TVAGG3_0438080"/>
<feature type="binding site" evidence="6">
    <location>
        <position position="119"/>
    </location>
    <ligand>
        <name>Mg(2+)</name>
        <dbReference type="ChEBI" id="CHEBI:18420"/>
        <label>1</label>
        <note>catalytic</note>
    </ligand>
</feature>
<name>A2DU95_TRIV3</name>
<dbReference type="RefSeq" id="XP_001328311.1">
    <property type="nucleotide sequence ID" value="XM_001328276.1"/>
</dbReference>
<dbReference type="Gene3D" id="3.40.190.80">
    <property type="match status" value="1"/>
</dbReference>
<dbReference type="FunFam" id="3.30.540.10:FF:000046">
    <property type="entry name" value="Inositol monophosphatase family protein"/>
    <property type="match status" value="1"/>
</dbReference>
<dbReference type="Pfam" id="PF00459">
    <property type="entry name" value="Inositol_P"/>
    <property type="match status" value="1"/>
</dbReference>
<dbReference type="FunCoup" id="A2DU95">
    <property type="interactions" value="72"/>
</dbReference>
<dbReference type="AlphaFoldDB" id="A2DU95"/>
<comment type="cofactor">
    <cofactor evidence="1 6">
        <name>Mg(2+)</name>
        <dbReference type="ChEBI" id="CHEBI:18420"/>
    </cofactor>
</comment>
<dbReference type="KEGG" id="tva:4774095"/>
<evidence type="ECO:0000313" key="7">
    <source>
        <dbReference type="EMBL" id="EAY16088.1"/>
    </source>
</evidence>
<feature type="binding site" evidence="6">
    <location>
        <position position="71"/>
    </location>
    <ligand>
        <name>Mg(2+)</name>
        <dbReference type="ChEBI" id="CHEBI:18420"/>
        <label>1</label>
        <note>catalytic</note>
    </ligand>
</feature>
<evidence type="ECO:0000256" key="6">
    <source>
        <dbReference type="PIRSR" id="PIRSR600760-2"/>
    </source>
</evidence>
<dbReference type="InterPro" id="IPR051090">
    <property type="entry name" value="Inositol_monoP_superfamily"/>
</dbReference>
<evidence type="ECO:0000256" key="5">
    <source>
        <dbReference type="ARBA" id="ARBA00022842"/>
    </source>
</evidence>
<dbReference type="GO" id="GO:0000103">
    <property type="term" value="P:sulfate assimilation"/>
    <property type="evidence" value="ECO:0000318"/>
    <property type="project" value="GO_Central"/>
</dbReference>
<evidence type="ECO:0000256" key="1">
    <source>
        <dbReference type="ARBA" id="ARBA00001946"/>
    </source>
</evidence>
<dbReference type="GO" id="GO:0008441">
    <property type="term" value="F:3'(2'),5'-bisphosphate nucleotidase activity"/>
    <property type="evidence" value="ECO:0000318"/>
    <property type="project" value="GO_Central"/>
</dbReference>
<organism evidence="7 8">
    <name type="scientific">Trichomonas vaginalis (strain ATCC PRA-98 / G3)</name>
    <dbReference type="NCBI Taxonomy" id="412133"/>
    <lineage>
        <taxon>Eukaryota</taxon>
        <taxon>Metamonada</taxon>
        <taxon>Parabasalia</taxon>
        <taxon>Trichomonadida</taxon>
        <taxon>Trichomonadidae</taxon>
        <taxon>Trichomonas</taxon>
    </lineage>
</organism>
<dbReference type="InterPro" id="IPR000760">
    <property type="entry name" value="Inositol_monophosphatase-like"/>
</dbReference>
<sequence>MFGAYTKEVNTLVQIMKTAIPLTLAIQKDLEMDEIKKKQDGSFVSIADYATQAIIMDGINRMLPGDDVYGEENMNKCNEQFLTMVKRLLPNNLDPVKACEKAIQKFGPENHRVWVIDPIDGTAGFVVNDSYAIASALLVDLHVVCSITAWPLHDPKFTGIPINGPVIFIAVENAGAWAMDMQGNTIDMTRPTEIKKGLLTNGLGRVQNVLKTTFDVDKIVSMPSMTKGFILASGECNIYARIHKALEYVWDVAPFELFVRLCGGIVTDGTGKPLEYTTDGKVKDSDKGILCTMGGEEFHYQVLSAMQDGMKRILNINCRV</sequence>
<evidence type="ECO:0000256" key="2">
    <source>
        <dbReference type="ARBA" id="ARBA00009759"/>
    </source>
</evidence>
<dbReference type="InParanoid" id="A2DU95"/>
<dbReference type="eggNOG" id="KOG1528">
    <property type="taxonomic scope" value="Eukaryota"/>
</dbReference>
<dbReference type="PANTHER" id="PTHR43200:SF6">
    <property type="entry name" value="3'(2'),5'-BISPHOSPHATE NUCLEOTIDASE"/>
    <property type="match status" value="1"/>
</dbReference>
<dbReference type="PANTHER" id="PTHR43200">
    <property type="entry name" value="PHOSPHATASE"/>
    <property type="match status" value="1"/>
</dbReference>